<proteinExistence type="predicted"/>
<reference evidence="1" key="1">
    <citation type="submission" date="2020-01" db="EMBL/GenBank/DDBJ databases">
        <authorList>
            <person name="Rat A."/>
        </authorList>
    </citation>
    <scope>NUCLEOTIDE SEQUENCE</scope>
    <source>
        <strain evidence="1">LMG 31228</strain>
    </source>
</reference>
<reference evidence="1" key="2">
    <citation type="journal article" date="2021" name="Syst. Appl. Microbiol.">
        <title>Roseomonas hellenica sp. nov., isolated from roots of wild-growing Alkanna tinctoria.</title>
        <authorList>
            <person name="Rat A."/>
            <person name="Naranjo H.D."/>
            <person name="Lebbe L."/>
            <person name="Cnockaert M."/>
            <person name="Krigas N."/>
            <person name="Grigoriadou K."/>
            <person name="Maloupa E."/>
            <person name="Willems A."/>
        </authorList>
    </citation>
    <scope>NUCLEOTIDE SEQUENCE</scope>
    <source>
        <strain evidence="1">LMG 31228</strain>
    </source>
</reference>
<gene>
    <name evidence="1" type="ORF">GXW74_02555</name>
</gene>
<sequence>MAARAGAGPAVIPPYFGQWESADCIADIITGTLKAEEDPLWAASGARDAAEYAEWADHLCGVACLRMALGARGIAPPRAFDLARELTGRGGYVVRPDGSIRGLIYAPAATWLREAHGIAAEVRVDVPAEDIPSLLADRGMFIASVHPAVRRPETEPPARGGHLVLVFGTAEEKLRFHNPSGHDAASQTDARLAVDAFARFYAGRGIWLPG</sequence>
<dbReference type="EMBL" id="JAAEDL010000002">
    <property type="protein sequence ID" value="MBR0679354.1"/>
    <property type="molecule type" value="Genomic_DNA"/>
</dbReference>
<evidence type="ECO:0008006" key="3">
    <source>
        <dbReference type="Google" id="ProtNLM"/>
    </source>
</evidence>
<protein>
    <recommendedName>
        <fullName evidence="3">Peptidase C39-like domain-containing protein</fullName>
    </recommendedName>
</protein>
<name>A0A9X9X6L8_9PROT</name>
<dbReference type="Proteomes" id="UP001138709">
    <property type="component" value="Unassembled WGS sequence"/>
</dbReference>
<evidence type="ECO:0000313" key="1">
    <source>
        <dbReference type="EMBL" id="MBR0679354.1"/>
    </source>
</evidence>
<keyword evidence="2" id="KW-1185">Reference proteome</keyword>
<comment type="caution">
    <text evidence="1">The sequence shown here is derived from an EMBL/GenBank/DDBJ whole genome shotgun (WGS) entry which is preliminary data.</text>
</comment>
<organism evidence="1 2">
    <name type="scientific">Neoroseomonas eburnea</name>
    <dbReference type="NCBI Taxonomy" id="1346889"/>
    <lineage>
        <taxon>Bacteria</taxon>
        <taxon>Pseudomonadati</taxon>
        <taxon>Pseudomonadota</taxon>
        <taxon>Alphaproteobacteria</taxon>
        <taxon>Acetobacterales</taxon>
        <taxon>Acetobacteraceae</taxon>
        <taxon>Neoroseomonas</taxon>
    </lineage>
</organism>
<accession>A0A9X9X6L8</accession>
<evidence type="ECO:0000313" key="2">
    <source>
        <dbReference type="Proteomes" id="UP001138709"/>
    </source>
</evidence>
<dbReference type="AlphaFoldDB" id="A0A9X9X6L8"/>